<dbReference type="RefSeq" id="WP_121938925.1">
    <property type="nucleotide sequence ID" value="NZ_REFR01000011.1"/>
</dbReference>
<dbReference type="AlphaFoldDB" id="A0A3M0CI79"/>
<feature type="region of interest" description="Disordered" evidence="1">
    <location>
        <begin position="53"/>
        <end position="72"/>
    </location>
</feature>
<protein>
    <submittedName>
        <fullName evidence="2">Uncharacterized protein</fullName>
    </submittedName>
</protein>
<evidence type="ECO:0000313" key="3">
    <source>
        <dbReference type="Proteomes" id="UP000271227"/>
    </source>
</evidence>
<dbReference type="EMBL" id="REFR01000011">
    <property type="protein sequence ID" value="RMB08190.1"/>
    <property type="molecule type" value="Genomic_DNA"/>
</dbReference>
<dbReference type="Proteomes" id="UP000271227">
    <property type="component" value="Unassembled WGS sequence"/>
</dbReference>
<gene>
    <name evidence="2" type="ORF">BXY39_2286</name>
</gene>
<evidence type="ECO:0000313" key="2">
    <source>
        <dbReference type="EMBL" id="RMB08190.1"/>
    </source>
</evidence>
<name>A0A3M0CI79_9PROT</name>
<dbReference type="InParanoid" id="A0A3M0CI79"/>
<accession>A0A3M0CI79</accession>
<organism evidence="2 3">
    <name type="scientific">Eilatimonas milleporae</name>
    <dbReference type="NCBI Taxonomy" id="911205"/>
    <lineage>
        <taxon>Bacteria</taxon>
        <taxon>Pseudomonadati</taxon>
        <taxon>Pseudomonadota</taxon>
        <taxon>Alphaproteobacteria</taxon>
        <taxon>Kordiimonadales</taxon>
        <taxon>Kordiimonadaceae</taxon>
        <taxon>Eilatimonas</taxon>
    </lineage>
</organism>
<keyword evidence="3" id="KW-1185">Reference proteome</keyword>
<reference evidence="2 3" key="1">
    <citation type="submission" date="2018-10" db="EMBL/GenBank/DDBJ databases">
        <title>Genomic Encyclopedia of Archaeal and Bacterial Type Strains, Phase II (KMG-II): from individual species to whole genera.</title>
        <authorList>
            <person name="Goeker M."/>
        </authorList>
    </citation>
    <scope>NUCLEOTIDE SEQUENCE [LARGE SCALE GENOMIC DNA]</scope>
    <source>
        <strain evidence="2 3">DSM 25217</strain>
    </source>
</reference>
<sequence>MRANFATGGDSLDLRYAARDFNAPGDVTLGDVTLGDVTPADLADMTIRVWKTRPRYEGDGSGGSSSDDTAAY</sequence>
<proteinExistence type="predicted"/>
<evidence type="ECO:0000256" key="1">
    <source>
        <dbReference type="SAM" id="MobiDB-lite"/>
    </source>
</evidence>
<comment type="caution">
    <text evidence="2">The sequence shown here is derived from an EMBL/GenBank/DDBJ whole genome shotgun (WGS) entry which is preliminary data.</text>
</comment>